<dbReference type="EMBL" id="BAABBN010000012">
    <property type="protein sequence ID" value="GAA3936154.1"/>
    <property type="molecule type" value="Genomic_DNA"/>
</dbReference>
<sequence length="618" mass="70323">MKGVFGLRFVLLLMIFFCGVATAEVETFVRDYTYNASENDSKVSARKAAMQQLQSLLIQEVGVQVRSTFEVDDTVSNDVLTREVKANYGTFARAFTQTKILDERWNGETFYIKAEVIVDTDNLIETIQQVYVQQVNVPAKTTVCEDTREKVKKLLYNAHRRESVAEAIELAMNNPIDEDCHDWQFMIIHNFKSLGVHDDDYRQFLFEQIKQEKSSLIDRLLVDVLNYAIRVNRLSDDEWQVVTETLALTHSGVVNSVIATLINGTQVLDDHKYSESSKKSNAQKQTHDALKAQLDELLHLTGQNKIGLDEPATVSQVSSSILPRLMSYQPELVPDYYERLSRQINRAGLQRLSNSVTNYYKKQPDEERLNVVKSYFNQVVINQAVSNSLYGLFQRLERERKSPELSMAALKSIINSNKDQAALVMELARTNDKTRNLWSIRFDLPNSSACSLKECAAMLFDLDKRTQQTGAEFLVAYGERAKPIKNKVIKKLERIRALNKVQEPTHLVSSLLKVLEQIDATDDQSVSLMVWGLGGASKKTQDQARASLTHLGSKALPQMIVEFDQAKQYVQRRMIEVMGTFKTDRAKTDNFLKQVKPANNHIRFAIEDARESLTLPSS</sequence>
<feature type="signal peptide" evidence="1">
    <location>
        <begin position="1"/>
        <end position="23"/>
    </location>
</feature>
<proteinExistence type="predicted"/>
<evidence type="ECO:0000313" key="2">
    <source>
        <dbReference type="EMBL" id="GAA3936154.1"/>
    </source>
</evidence>
<evidence type="ECO:0000256" key="1">
    <source>
        <dbReference type="SAM" id="SignalP"/>
    </source>
</evidence>
<protein>
    <recommendedName>
        <fullName evidence="4">HEAT repeat domain-containing protein</fullName>
    </recommendedName>
</protein>
<keyword evidence="1" id="KW-0732">Signal</keyword>
<dbReference type="Proteomes" id="UP001501565">
    <property type="component" value="Unassembled WGS sequence"/>
</dbReference>
<evidence type="ECO:0000313" key="3">
    <source>
        <dbReference type="Proteomes" id="UP001501565"/>
    </source>
</evidence>
<feature type="chain" id="PRO_5045238144" description="HEAT repeat domain-containing protein" evidence="1">
    <location>
        <begin position="24"/>
        <end position="618"/>
    </location>
</feature>
<organism evidence="2 3">
    <name type="scientific">Litoribacillus peritrichatus</name>
    <dbReference type="NCBI Taxonomy" id="718191"/>
    <lineage>
        <taxon>Bacteria</taxon>
        <taxon>Pseudomonadati</taxon>
        <taxon>Pseudomonadota</taxon>
        <taxon>Gammaproteobacteria</taxon>
        <taxon>Oceanospirillales</taxon>
        <taxon>Oceanospirillaceae</taxon>
        <taxon>Litoribacillus</taxon>
    </lineage>
</organism>
<gene>
    <name evidence="2" type="ORF">GCM10022277_35760</name>
</gene>
<keyword evidence="3" id="KW-1185">Reference proteome</keyword>
<name>A0ABP7N3K8_9GAMM</name>
<accession>A0ABP7N3K8</accession>
<comment type="caution">
    <text evidence="2">The sequence shown here is derived from an EMBL/GenBank/DDBJ whole genome shotgun (WGS) entry which is preliminary data.</text>
</comment>
<reference evidence="3" key="1">
    <citation type="journal article" date="2019" name="Int. J. Syst. Evol. Microbiol.">
        <title>The Global Catalogue of Microorganisms (GCM) 10K type strain sequencing project: providing services to taxonomists for standard genome sequencing and annotation.</title>
        <authorList>
            <consortium name="The Broad Institute Genomics Platform"/>
            <consortium name="The Broad Institute Genome Sequencing Center for Infectious Disease"/>
            <person name="Wu L."/>
            <person name="Ma J."/>
        </authorList>
    </citation>
    <scope>NUCLEOTIDE SEQUENCE [LARGE SCALE GENOMIC DNA]</scope>
    <source>
        <strain evidence="3">JCM 17551</strain>
    </source>
</reference>
<evidence type="ECO:0008006" key="4">
    <source>
        <dbReference type="Google" id="ProtNLM"/>
    </source>
</evidence>